<dbReference type="AlphaFoldDB" id="A0A060VZX2"/>
<feature type="region of interest" description="Disordered" evidence="8">
    <location>
        <begin position="224"/>
        <end position="282"/>
    </location>
</feature>
<keyword evidence="3 7" id="KW-0245">EGF-like domain</keyword>
<dbReference type="CDD" id="cd00054">
    <property type="entry name" value="EGF_CA"/>
    <property type="match status" value="1"/>
</dbReference>
<evidence type="ECO:0000256" key="8">
    <source>
        <dbReference type="SAM" id="MobiDB-lite"/>
    </source>
</evidence>
<evidence type="ECO:0000313" key="12">
    <source>
        <dbReference type="Proteomes" id="UP000193380"/>
    </source>
</evidence>
<comment type="subcellular location">
    <subcellularLocation>
        <location evidence="1">Secreted</location>
    </subcellularLocation>
</comment>
<dbReference type="PROSITE" id="PS50026">
    <property type="entry name" value="EGF_3"/>
    <property type="match status" value="1"/>
</dbReference>
<protein>
    <recommendedName>
        <fullName evidence="13">EGF-like domain-containing protein</fullName>
    </recommendedName>
</protein>
<evidence type="ECO:0000313" key="11">
    <source>
        <dbReference type="EMBL" id="CDQ60583.1"/>
    </source>
</evidence>
<keyword evidence="6" id="KW-0325">Glycoprotein</keyword>
<keyword evidence="5 7" id="KW-1015">Disulfide bond</keyword>
<feature type="domain" description="EGF-like" evidence="9">
    <location>
        <begin position="26"/>
        <end position="62"/>
    </location>
</feature>
<dbReference type="SMART" id="SM00215">
    <property type="entry name" value="VWC_out"/>
    <property type="match status" value="1"/>
</dbReference>
<dbReference type="GO" id="GO:0030414">
    <property type="term" value="F:peptidase inhibitor activity"/>
    <property type="evidence" value="ECO:0007669"/>
    <property type="project" value="InterPro"/>
</dbReference>
<evidence type="ECO:0000259" key="9">
    <source>
        <dbReference type="PROSITE" id="PS50026"/>
    </source>
</evidence>
<accession>A0A060VZX2</accession>
<dbReference type="SUPFAM" id="SSF57196">
    <property type="entry name" value="EGF/Laminin"/>
    <property type="match status" value="1"/>
</dbReference>
<dbReference type="InterPro" id="IPR000152">
    <property type="entry name" value="EGF-type_Asp/Asn_hydroxyl_site"/>
</dbReference>
<dbReference type="InterPro" id="IPR001007">
    <property type="entry name" value="VWF_dom"/>
</dbReference>
<dbReference type="PaxDb" id="8022-A0A060VZX2"/>
<dbReference type="GO" id="GO:0005112">
    <property type="term" value="F:Notch binding"/>
    <property type="evidence" value="ECO:0007669"/>
    <property type="project" value="InterPro"/>
</dbReference>
<proteinExistence type="predicted"/>
<dbReference type="PROSITE" id="PS00010">
    <property type="entry name" value="ASX_HYDROXYL"/>
    <property type="match status" value="1"/>
</dbReference>
<dbReference type="GO" id="GO:0005576">
    <property type="term" value="C:extracellular region"/>
    <property type="evidence" value="ECO:0007669"/>
    <property type="project" value="UniProtKB-SubCell"/>
</dbReference>
<dbReference type="InterPro" id="IPR036201">
    <property type="entry name" value="Pacifastin_dom_sf"/>
</dbReference>
<feature type="compositionally biased region" description="Basic residues" evidence="8">
    <location>
        <begin position="250"/>
        <end position="261"/>
    </location>
</feature>
<evidence type="ECO:0000259" key="10">
    <source>
        <dbReference type="PROSITE" id="PS50184"/>
    </source>
</evidence>
<evidence type="ECO:0000256" key="6">
    <source>
        <dbReference type="ARBA" id="ARBA00023180"/>
    </source>
</evidence>
<feature type="region of interest" description="Disordered" evidence="8">
    <location>
        <begin position="305"/>
        <end position="345"/>
    </location>
</feature>
<feature type="domain" description="VWFC" evidence="10">
    <location>
        <begin position="67"/>
        <end position="140"/>
    </location>
</feature>
<gene>
    <name evidence="11" type="ORF">GSONMT00082060001</name>
</gene>
<reference evidence="11" key="1">
    <citation type="journal article" date="2014" name="Nat. Commun.">
        <title>The rainbow trout genome provides novel insights into evolution after whole-genome duplication in vertebrates.</title>
        <authorList>
            <person name="Berthelot C."/>
            <person name="Brunet F."/>
            <person name="Chalopin D."/>
            <person name="Juanchich A."/>
            <person name="Bernard M."/>
            <person name="Noel B."/>
            <person name="Bento P."/>
            <person name="Da Silva C."/>
            <person name="Labadie K."/>
            <person name="Alberti A."/>
            <person name="Aury J.M."/>
            <person name="Louis A."/>
            <person name="Dehais P."/>
            <person name="Bardou P."/>
            <person name="Montfort J."/>
            <person name="Klopp C."/>
            <person name="Cabau C."/>
            <person name="Gaspin C."/>
            <person name="Thorgaard G.H."/>
            <person name="Boussaha M."/>
            <person name="Quillet E."/>
            <person name="Guyomard R."/>
            <person name="Galiana D."/>
            <person name="Bobe J."/>
            <person name="Volff J.N."/>
            <person name="Genet C."/>
            <person name="Wincker P."/>
            <person name="Jaillon O."/>
            <person name="Roest Crollius H."/>
            <person name="Guiguen Y."/>
        </authorList>
    </citation>
    <scope>NUCLEOTIDE SEQUENCE [LARGE SCALE GENOMIC DNA]</scope>
</reference>
<dbReference type="Gene3D" id="2.10.70.10">
    <property type="entry name" value="Complement Module, domain 1"/>
    <property type="match status" value="1"/>
</dbReference>
<evidence type="ECO:0000256" key="3">
    <source>
        <dbReference type="ARBA" id="ARBA00022536"/>
    </source>
</evidence>
<dbReference type="SUPFAM" id="SSF57283">
    <property type="entry name" value="PMP inhibitors"/>
    <property type="match status" value="1"/>
</dbReference>
<dbReference type="PRINTS" id="PR02059">
    <property type="entry name" value="JAGGEDFAMILY"/>
</dbReference>
<name>A0A060VZX2_ONCMY</name>
<feature type="compositionally biased region" description="Low complexity" evidence="8">
    <location>
        <begin position="329"/>
        <end position="345"/>
    </location>
</feature>
<dbReference type="InterPro" id="IPR026219">
    <property type="entry name" value="Jagged/Serrate"/>
</dbReference>
<evidence type="ECO:0000256" key="7">
    <source>
        <dbReference type="PROSITE-ProRule" id="PRU00076"/>
    </source>
</evidence>
<dbReference type="InterPro" id="IPR018097">
    <property type="entry name" value="EGF_Ca-bd_CS"/>
</dbReference>
<dbReference type="STRING" id="8022.A0A060VZX2"/>
<dbReference type="GO" id="GO:0005509">
    <property type="term" value="F:calcium ion binding"/>
    <property type="evidence" value="ECO:0007669"/>
    <property type="project" value="InterPro"/>
</dbReference>
<sequence>MVPRRIVFHLEKWSSTLTVANLVPSDINECQSSPCAFGSTCVDEINGYRCLCPPGRAGPRCQEVAGRPCVVSGLVAVDGTKWDDDCNTCQCHNGKVTCTMIWCGPKSCRVHSKSHSGGECPVGQMCVPVRDECCFVKPCPSQGECWSASHSPKPHAKCHPESNCANVTFTFNKDTMPQGLTVENICSELRSLYVVRNLSSEYSVSMTCEPSATANNEIHVAIFDGGPQKRQGPYQGNHGQVHRPGQQAKRQQHYHHSRHRGPRPEEAEPQPQCRLPGPPAGDRSHRYLAPGCGLCFYLVPQAAPKAQHPHGCQHPVVVPSDDSRRHQQRSQQRARAAQPDQEPHR</sequence>
<keyword evidence="2" id="KW-0964">Secreted</keyword>
<reference evidence="11" key="2">
    <citation type="submission" date="2014-03" db="EMBL/GenBank/DDBJ databases">
        <authorList>
            <person name="Genoscope - CEA"/>
        </authorList>
    </citation>
    <scope>NUCLEOTIDE SEQUENCE</scope>
</reference>
<dbReference type="GO" id="GO:0007219">
    <property type="term" value="P:Notch signaling pathway"/>
    <property type="evidence" value="ECO:0007669"/>
    <property type="project" value="InterPro"/>
</dbReference>
<evidence type="ECO:0000256" key="2">
    <source>
        <dbReference type="ARBA" id="ARBA00022525"/>
    </source>
</evidence>
<evidence type="ECO:0008006" key="13">
    <source>
        <dbReference type="Google" id="ProtNLM"/>
    </source>
</evidence>
<dbReference type="InterPro" id="IPR001881">
    <property type="entry name" value="EGF-like_Ca-bd_dom"/>
</dbReference>
<evidence type="ECO:0000256" key="4">
    <source>
        <dbReference type="ARBA" id="ARBA00022737"/>
    </source>
</evidence>
<dbReference type="InterPro" id="IPR008037">
    <property type="entry name" value="Pacifastin_dom"/>
</dbReference>
<dbReference type="InterPro" id="IPR000742">
    <property type="entry name" value="EGF"/>
</dbReference>
<dbReference type="Gene3D" id="2.10.25.10">
    <property type="entry name" value="Laminin"/>
    <property type="match status" value="1"/>
</dbReference>
<dbReference type="InterPro" id="IPR056986">
    <property type="entry name" value="JAG1_1/2_dom"/>
</dbReference>
<organism evidence="11 12">
    <name type="scientific">Oncorhynchus mykiss</name>
    <name type="common">Rainbow trout</name>
    <name type="synonym">Salmo gairdneri</name>
    <dbReference type="NCBI Taxonomy" id="8022"/>
    <lineage>
        <taxon>Eukaryota</taxon>
        <taxon>Metazoa</taxon>
        <taxon>Chordata</taxon>
        <taxon>Craniata</taxon>
        <taxon>Vertebrata</taxon>
        <taxon>Euteleostomi</taxon>
        <taxon>Actinopterygii</taxon>
        <taxon>Neopterygii</taxon>
        <taxon>Teleostei</taxon>
        <taxon>Protacanthopterygii</taxon>
        <taxon>Salmoniformes</taxon>
        <taxon>Salmonidae</taxon>
        <taxon>Salmoninae</taxon>
        <taxon>Oncorhynchus</taxon>
    </lineage>
</organism>
<dbReference type="Pfam" id="PF05375">
    <property type="entry name" value="Pacifastin_I"/>
    <property type="match status" value="1"/>
</dbReference>
<dbReference type="SMART" id="SM00181">
    <property type="entry name" value="EGF"/>
    <property type="match status" value="1"/>
</dbReference>
<dbReference type="SMART" id="SM00179">
    <property type="entry name" value="EGF_CA"/>
    <property type="match status" value="1"/>
</dbReference>
<dbReference type="SMART" id="SM00214">
    <property type="entry name" value="VWC"/>
    <property type="match status" value="1"/>
</dbReference>
<dbReference type="Pfam" id="PF00008">
    <property type="entry name" value="EGF"/>
    <property type="match status" value="1"/>
</dbReference>
<evidence type="ECO:0000256" key="5">
    <source>
        <dbReference type="ARBA" id="ARBA00023157"/>
    </source>
</evidence>
<dbReference type="FunFam" id="2.10.25.10:FF:000117">
    <property type="entry name" value="Delta-like protein"/>
    <property type="match status" value="1"/>
</dbReference>
<feature type="disulfide bond" evidence="7">
    <location>
        <begin position="52"/>
        <end position="61"/>
    </location>
</feature>
<dbReference type="PROSITE" id="PS00022">
    <property type="entry name" value="EGF_1"/>
    <property type="match status" value="1"/>
</dbReference>
<dbReference type="Proteomes" id="UP000193380">
    <property type="component" value="Unassembled WGS sequence"/>
</dbReference>
<dbReference type="EMBL" id="FR904353">
    <property type="protein sequence ID" value="CDQ60583.1"/>
    <property type="molecule type" value="Genomic_DNA"/>
</dbReference>
<keyword evidence="4" id="KW-0677">Repeat</keyword>
<dbReference type="Pfam" id="PF23575">
    <property type="entry name" value="JAG1"/>
    <property type="match status" value="1"/>
</dbReference>
<dbReference type="PROSITE" id="PS01187">
    <property type="entry name" value="EGF_CA"/>
    <property type="match status" value="1"/>
</dbReference>
<comment type="caution">
    <text evidence="7">Lacks conserved residue(s) required for the propagation of feature annotation.</text>
</comment>
<evidence type="ECO:0000256" key="1">
    <source>
        <dbReference type="ARBA" id="ARBA00004613"/>
    </source>
</evidence>
<dbReference type="PROSITE" id="PS50184">
    <property type="entry name" value="VWFC_2"/>
    <property type="match status" value="1"/>
</dbReference>